<feature type="compositionally biased region" description="Polar residues" evidence="1">
    <location>
        <begin position="110"/>
        <end position="128"/>
    </location>
</feature>
<evidence type="ECO:0000313" key="2">
    <source>
        <dbReference type="EMBL" id="ARQ32252.1"/>
    </source>
</evidence>
<feature type="region of interest" description="Disordered" evidence="1">
    <location>
        <begin position="26"/>
        <end position="48"/>
    </location>
</feature>
<reference evidence="2" key="1">
    <citation type="journal article" date="2018" name="Arch. Virol.">
        <title>Genome characterization of an Argentinean isolate of alfalfa leaf curl virus.</title>
        <authorList>
            <person name="Bejerman N."/>
            <person name="Trucco V."/>
            <person name="de Breuil S."/>
            <person name="Giolitti F."/>
            <person name="Sergio L."/>
        </authorList>
    </citation>
    <scope>NUCLEOTIDE SEQUENCE</scope>
    <source>
        <strain evidence="2">Manfredi</strain>
    </source>
</reference>
<sequence length="165" mass="18530">MPESVRRTMRPVSRIFTVLSRRTRSLISRTQGSSTSRIQEDETRSTSDPFIQTARSQEEMQTWLTTLPREDNLRNEEYSRLVEEALRNLGIQSGQRFSMNPHPSPSSSPEYNATSPSSGQLNSGTWNTQQIPSGQTLYLCMNPDSEIFLMCPSPLGNGPNKTSTA</sequence>
<dbReference type="EMBL" id="KX574859">
    <property type="protein sequence ID" value="ARQ32252.1"/>
    <property type="molecule type" value="Genomic_DNA"/>
</dbReference>
<evidence type="ECO:0000256" key="1">
    <source>
        <dbReference type="SAM" id="MobiDB-lite"/>
    </source>
</evidence>
<name>A0A1X9QM19_9GEMI</name>
<feature type="region of interest" description="Disordered" evidence="1">
    <location>
        <begin position="92"/>
        <end position="128"/>
    </location>
</feature>
<organism evidence="2">
    <name type="scientific">Capulavirus medicagonis</name>
    <dbReference type="NCBI Taxonomy" id="1306546"/>
    <lineage>
        <taxon>Viruses</taxon>
        <taxon>Monodnaviria</taxon>
        <taxon>Shotokuvirae</taxon>
        <taxon>Cressdnaviricota</taxon>
        <taxon>Repensiviricetes</taxon>
        <taxon>Geplafuvirales</taxon>
        <taxon>Geminiviridae</taxon>
        <taxon>Capulavirus</taxon>
    </lineage>
</organism>
<proteinExistence type="predicted"/>
<protein>
    <submittedName>
        <fullName evidence="2">C3</fullName>
    </submittedName>
</protein>
<accession>A0A1X9QM19</accession>